<dbReference type="InterPro" id="IPR031928">
    <property type="entry name" value="RsdA_SigD-bd"/>
</dbReference>
<dbReference type="OrthoDB" id="5191711at2"/>
<keyword evidence="2" id="KW-0812">Transmembrane</keyword>
<keyword evidence="5" id="KW-1185">Reference proteome</keyword>
<dbReference type="AlphaFoldDB" id="A0A318K371"/>
<accession>A0A318K371</accession>
<gene>
    <name evidence="4" type="ORF">DFR70_103243</name>
</gene>
<reference evidence="4 5" key="1">
    <citation type="submission" date="2018-05" db="EMBL/GenBank/DDBJ databases">
        <title>Genomic Encyclopedia of Type Strains, Phase IV (KMG-IV): sequencing the most valuable type-strain genomes for metagenomic binning, comparative biology and taxonomic classification.</title>
        <authorList>
            <person name="Goeker M."/>
        </authorList>
    </citation>
    <scope>NUCLEOTIDE SEQUENCE [LARGE SCALE GENOMIC DNA]</scope>
    <source>
        <strain evidence="4 5">DSM 44704</strain>
    </source>
</reference>
<proteinExistence type="predicted"/>
<feature type="compositionally biased region" description="Pro residues" evidence="1">
    <location>
        <begin position="292"/>
        <end position="312"/>
    </location>
</feature>
<evidence type="ECO:0000256" key="2">
    <source>
        <dbReference type="SAM" id="Phobius"/>
    </source>
</evidence>
<name>A0A318K371_9NOCA</name>
<protein>
    <submittedName>
        <fullName evidence="4">Anti-sigma-D factor RsdA-like protein</fullName>
    </submittedName>
</protein>
<keyword evidence="2" id="KW-1133">Transmembrane helix</keyword>
<feature type="transmembrane region" description="Helical" evidence="2">
    <location>
        <begin position="122"/>
        <end position="141"/>
    </location>
</feature>
<feature type="compositionally biased region" description="Low complexity" evidence="1">
    <location>
        <begin position="237"/>
        <end position="255"/>
    </location>
</feature>
<feature type="region of interest" description="Disordered" evidence="1">
    <location>
        <begin position="229"/>
        <end position="360"/>
    </location>
</feature>
<organism evidence="4 5">
    <name type="scientific">Nocardia tenerifensis</name>
    <dbReference type="NCBI Taxonomy" id="228006"/>
    <lineage>
        <taxon>Bacteria</taxon>
        <taxon>Bacillati</taxon>
        <taxon>Actinomycetota</taxon>
        <taxon>Actinomycetes</taxon>
        <taxon>Mycobacteriales</taxon>
        <taxon>Nocardiaceae</taxon>
        <taxon>Nocardia</taxon>
    </lineage>
</organism>
<dbReference type="RefSeq" id="WP_040731798.1">
    <property type="nucleotide sequence ID" value="NZ_QJKF01000003.1"/>
</dbReference>
<feature type="compositionally biased region" description="Basic and acidic residues" evidence="1">
    <location>
        <begin position="1"/>
        <end position="14"/>
    </location>
</feature>
<evidence type="ECO:0000313" key="5">
    <source>
        <dbReference type="Proteomes" id="UP000247569"/>
    </source>
</evidence>
<dbReference type="Gene3D" id="6.10.250.1300">
    <property type="match status" value="1"/>
</dbReference>
<feature type="region of interest" description="Disordered" evidence="1">
    <location>
        <begin position="1"/>
        <end position="33"/>
    </location>
</feature>
<evidence type="ECO:0000313" key="4">
    <source>
        <dbReference type="EMBL" id="PXX66494.1"/>
    </source>
</evidence>
<feature type="region of interest" description="Disordered" evidence="1">
    <location>
        <begin position="180"/>
        <end position="207"/>
    </location>
</feature>
<evidence type="ECO:0000259" key="3">
    <source>
        <dbReference type="Pfam" id="PF16751"/>
    </source>
</evidence>
<evidence type="ECO:0000256" key="1">
    <source>
        <dbReference type="SAM" id="MobiDB-lite"/>
    </source>
</evidence>
<sequence length="360" mass="37794">MARDGERGRGDWKARLGSRNSGPYADASEDTGPIDIAAVRRDDALIEAIASDGPVRTDSAEEYQLAALLADWRAELVSPPMPAAPDLDAVVAAVNQEIGARQVRHEAHSGSSPRRLRLVRPLLGAAAALALIFGGVTAFSYGSEPGDPLWKVKEVVFSQAAQSTVAQRADTDLDEAGKLITQNPAQAKNRLEQARVNAEQVDNPERHDKLMSEWKRLVAQLRDMGYGDLADQLDQGTSTKPTDPSSSTTTKPAPSGNETAVPPVQQTKPGQPSDKPTEPTEPSTPTTDEKPNPPTVTTPPPTAEPTTQPPVTPTTISKPTVVEPTADNGGAPSVPPRVPTQGSPATTFVIPSGGGAATPS</sequence>
<dbReference type="Proteomes" id="UP000247569">
    <property type="component" value="Unassembled WGS sequence"/>
</dbReference>
<comment type="caution">
    <text evidence="4">The sequence shown here is derived from an EMBL/GenBank/DDBJ whole genome shotgun (WGS) entry which is preliminary data.</text>
</comment>
<dbReference type="EMBL" id="QJKF01000003">
    <property type="protein sequence ID" value="PXX66494.1"/>
    <property type="molecule type" value="Genomic_DNA"/>
</dbReference>
<feature type="domain" description="Anti-sigma-D factor RsdA sigma factor binding region" evidence="3">
    <location>
        <begin position="35"/>
        <end position="80"/>
    </location>
</feature>
<dbReference type="Pfam" id="PF16751">
    <property type="entry name" value="RsdA_SigD_bd"/>
    <property type="match status" value="1"/>
</dbReference>
<keyword evidence="2" id="KW-0472">Membrane</keyword>